<dbReference type="GO" id="GO:0019843">
    <property type="term" value="F:rRNA binding"/>
    <property type="evidence" value="ECO:0007669"/>
    <property type="project" value="UniProtKB-UniRule"/>
</dbReference>
<dbReference type="InterPro" id="IPR022669">
    <property type="entry name" value="Ribosomal_uL2_C"/>
</dbReference>
<dbReference type="Gene3D" id="2.40.50.140">
    <property type="entry name" value="Nucleic acid-binding proteins"/>
    <property type="match status" value="1"/>
</dbReference>
<dbReference type="NCBIfam" id="TIGR01171">
    <property type="entry name" value="rplB_bact"/>
    <property type="match status" value="1"/>
</dbReference>
<dbReference type="InterPro" id="IPR002171">
    <property type="entry name" value="Ribosomal_uL2"/>
</dbReference>
<evidence type="ECO:0000259" key="9">
    <source>
        <dbReference type="SMART" id="SM01382"/>
    </source>
</evidence>
<feature type="region of interest" description="Disordered" evidence="8">
    <location>
        <begin position="219"/>
        <end position="277"/>
    </location>
</feature>
<comment type="subunit">
    <text evidence="7">Part of the 50S ribosomal subunit. Forms a bridge to the 30S subunit in the 70S ribosome.</text>
</comment>
<dbReference type="FunFam" id="2.40.50.140:FF:000003">
    <property type="entry name" value="50S ribosomal protein L2"/>
    <property type="match status" value="1"/>
</dbReference>
<dbReference type="PIRSF" id="PIRSF002158">
    <property type="entry name" value="Ribosomal_L2"/>
    <property type="match status" value="1"/>
</dbReference>
<dbReference type="Proteomes" id="UP001163550">
    <property type="component" value="Chromosome"/>
</dbReference>
<proteinExistence type="inferred from homology"/>
<keyword evidence="5 7" id="KW-0687">Ribonucleoprotein</keyword>
<dbReference type="EMBL" id="LKEU01000014">
    <property type="protein sequence ID" value="OFV71820.1"/>
    <property type="molecule type" value="Genomic_DNA"/>
</dbReference>
<evidence type="ECO:0000313" key="15">
    <source>
        <dbReference type="Proteomes" id="UP000322619"/>
    </source>
</evidence>
<name>A0A1F2PKA0_9FIRM</name>
<dbReference type="GO" id="GO:0002181">
    <property type="term" value="P:cytoplasmic translation"/>
    <property type="evidence" value="ECO:0007669"/>
    <property type="project" value="TreeGrafter"/>
</dbReference>
<dbReference type="InterPro" id="IPR005880">
    <property type="entry name" value="Ribosomal_uL2_bac/org-type"/>
</dbReference>
<evidence type="ECO:0000256" key="8">
    <source>
        <dbReference type="SAM" id="MobiDB-lite"/>
    </source>
</evidence>
<evidence type="ECO:0000256" key="7">
    <source>
        <dbReference type="HAMAP-Rule" id="MF_01320"/>
    </source>
</evidence>
<dbReference type="SMART" id="SM01383">
    <property type="entry name" value="Ribosomal_L2"/>
    <property type="match status" value="1"/>
</dbReference>
<dbReference type="Proteomes" id="UP000176244">
    <property type="component" value="Unassembled WGS sequence"/>
</dbReference>
<evidence type="ECO:0000256" key="5">
    <source>
        <dbReference type="ARBA" id="ARBA00023274"/>
    </source>
</evidence>
<dbReference type="GO" id="GO:0003735">
    <property type="term" value="F:structural constituent of ribosome"/>
    <property type="evidence" value="ECO:0007669"/>
    <property type="project" value="InterPro"/>
</dbReference>
<dbReference type="STRING" id="52694.ACWI_05680"/>
<evidence type="ECO:0000313" key="13">
    <source>
        <dbReference type="EMBL" id="UYO63491.1"/>
    </source>
</evidence>
<reference evidence="13" key="3">
    <citation type="submission" date="2021-11" db="EMBL/GenBank/DDBJ databases">
        <title>Isoprene-degrading acetogen.</title>
        <authorList>
            <person name="Yang Y."/>
            <person name="Jin H."/>
            <person name="Yan J."/>
        </authorList>
    </citation>
    <scope>NUCLEOTIDE SEQUENCE</scope>
    <source>
        <strain evidence="13">Berkeley</strain>
    </source>
</reference>
<dbReference type="FunFam" id="2.30.30.30:FF:000001">
    <property type="entry name" value="50S ribosomal protein L2"/>
    <property type="match status" value="1"/>
</dbReference>
<dbReference type="InterPro" id="IPR008991">
    <property type="entry name" value="Translation_prot_SH3-like_sf"/>
</dbReference>
<evidence type="ECO:0000256" key="6">
    <source>
        <dbReference type="ARBA" id="ARBA00035242"/>
    </source>
</evidence>
<dbReference type="GO" id="GO:0015934">
    <property type="term" value="C:large ribosomal subunit"/>
    <property type="evidence" value="ECO:0007669"/>
    <property type="project" value="InterPro"/>
</dbReference>
<evidence type="ECO:0000256" key="4">
    <source>
        <dbReference type="ARBA" id="ARBA00022980"/>
    </source>
</evidence>
<accession>A0A1F2PKA0</accession>
<gene>
    <name evidence="7 11" type="primary">rplB</name>
    <name evidence="11" type="ORF">ACWI_05680</name>
    <name evidence="12" type="ORF">FXB42_07125</name>
    <name evidence="13" type="ORF">LNN31_03415</name>
</gene>
<dbReference type="AlphaFoldDB" id="A0A1F2PKA0"/>
<evidence type="ECO:0000313" key="11">
    <source>
        <dbReference type="EMBL" id="OFV71820.1"/>
    </source>
</evidence>
<evidence type="ECO:0000256" key="1">
    <source>
        <dbReference type="ARBA" id="ARBA00005636"/>
    </source>
</evidence>
<reference evidence="12 15" key="2">
    <citation type="submission" date="2019-08" db="EMBL/GenBank/DDBJ databases">
        <title>Isolation and enrichment of carboxydotrophic bacteria from anaerobic sludge for the production of bio-based chemicals from syngas.</title>
        <authorList>
            <person name="Antares A.L."/>
            <person name="Moreira J."/>
            <person name="Diender M."/>
            <person name="Parshina S.N."/>
            <person name="Stams A.J.M."/>
            <person name="Alves M."/>
            <person name="Alves J.I."/>
            <person name="Sousa D.Z."/>
        </authorList>
    </citation>
    <scope>NUCLEOTIDE SEQUENCE [LARGE SCALE GENOMIC DNA]</scope>
    <source>
        <strain evidence="12 15">JM</strain>
    </source>
</reference>
<evidence type="ECO:0000259" key="10">
    <source>
        <dbReference type="SMART" id="SM01383"/>
    </source>
</evidence>
<dbReference type="InterPro" id="IPR022666">
    <property type="entry name" value="Ribosomal_uL2_RNA-bd_dom"/>
</dbReference>
<dbReference type="RefSeq" id="WP_070369933.1">
    <property type="nucleotide sequence ID" value="NZ_CABIIK010000034.1"/>
</dbReference>
<keyword evidence="16" id="KW-1185">Reference proteome</keyword>
<dbReference type="SUPFAM" id="SSF50104">
    <property type="entry name" value="Translation proteins SH3-like domain"/>
    <property type="match status" value="1"/>
</dbReference>
<dbReference type="EMBL" id="VSLA01000013">
    <property type="protein sequence ID" value="TYC85645.1"/>
    <property type="molecule type" value="Genomic_DNA"/>
</dbReference>
<keyword evidence="3 7" id="KW-0694">RNA-binding</keyword>
<keyword evidence="4 7" id="KW-0689">Ribosomal protein</keyword>
<dbReference type="PROSITE" id="PS00467">
    <property type="entry name" value="RIBOSOMAL_L2"/>
    <property type="match status" value="1"/>
</dbReference>
<feature type="domain" description="Large ribosomal subunit protein uL2 C-terminal" evidence="9">
    <location>
        <begin position="124"/>
        <end position="253"/>
    </location>
</feature>
<organism evidence="11 14">
    <name type="scientific">Acetobacterium wieringae</name>
    <dbReference type="NCBI Taxonomy" id="52694"/>
    <lineage>
        <taxon>Bacteria</taxon>
        <taxon>Bacillati</taxon>
        <taxon>Bacillota</taxon>
        <taxon>Clostridia</taxon>
        <taxon>Eubacteriales</taxon>
        <taxon>Eubacteriaceae</taxon>
        <taxon>Acetobacterium</taxon>
    </lineage>
</organism>
<feature type="domain" description="Large ribosomal subunit protein uL2 RNA-binding" evidence="10">
    <location>
        <begin position="42"/>
        <end position="118"/>
    </location>
</feature>
<dbReference type="Gene3D" id="4.10.950.10">
    <property type="entry name" value="Ribosomal protein L2, domain 3"/>
    <property type="match status" value="1"/>
</dbReference>
<dbReference type="OrthoDB" id="9778722at2"/>
<dbReference type="Gene3D" id="2.30.30.30">
    <property type="match status" value="1"/>
</dbReference>
<evidence type="ECO:0000256" key="3">
    <source>
        <dbReference type="ARBA" id="ARBA00022884"/>
    </source>
</evidence>
<comment type="similarity">
    <text evidence="1 7">Belongs to the universal ribosomal protein uL2 family.</text>
</comment>
<dbReference type="InterPro" id="IPR012340">
    <property type="entry name" value="NA-bd_OB-fold"/>
</dbReference>
<dbReference type="PANTHER" id="PTHR13691:SF5">
    <property type="entry name" value="LARGE RIBOSOMAL SUBUNIT PROTEIN UL2M"/>
    <property type="match status" value="1"/>
</dbReference>
<reference evidence="11 14" key="1">
    <citation type="submission" date="2015-09" db="EMBL/GenBank/DDBJ databases">
        <title>Genome sequence of Acetobacterium wieringae DSM 1911.</title>
        <authorList>
            <person name="Poehlein A."/>
            <person name="Bengelsdorf F.R."/>
            <person name="Schiel-Bengelsdorf B."/>
            <person name="Duerre P."/>
            <person name="Daniel R."/>
        </authorList>
    </citation>
    <scope>NUCLEOTIDE SEQUENCE [LARGE SCALE GENOMIC DNA]</scope>
    <source>
        <strain evidence="11 14">DSM 1911</strain>
    </source>
</reference>
<evidence type="ECO:0000256" key="2">
    <source>
        <dbReference type="ARBA" id="ARBA00022730"/>
    </source>
</evidence>
<dbReference type="Pfam" id="PF03947">
    <property type="entry name" value="Ribosomal_L2_C"/>
    <property type="match status" value="1"/>
</dbReference>
<dbReference type="HAMAP" id="MF_01320_B">
    <property type="entry name" value="Ribosomal_uL2_B"/>
    <property type="match status" value="1"/>
</dbReference>
<protein>
    <recommendedName>
        <fullName evidence="6 7">Large ribosomal subunit protein uL2</fullName>
    </recommendedName>
</protein>
<dbReference type="InterPro" id="IPR014726">
    <property type="entry name" value="Ribosomal_uL2_dom3"/>
</dbReference>
<dbReference type="SUPFAM" id="SSF50249">
    <property type="entry name" value="Nucleic acid-binding proteins"/>
    <property type="match status" value="1"/>
</dbReference>
<dbReference type="FunFam" id="4.10.950.10:FF:000001">
    <property type="entry name" value="50S ribosomal protein L2"/>
    <property type="match status" value="1"/>
</dbReference>
<dbReference type="GO" id="GO:0016740">
    <property type="term" value="F:transferase activity"/>
    <property type="evidence" value="ECO:0007669"/>
    <property type="project" value="InterPro"/>
</dbReference>
<evidence type="ECO:0000313" key="14">
    <source>
        <dbReference type="Proteomes" id="UP000176244"/>
    </source>
</evidence>
<dbReference type="EMBL" id="CP087994">
    <property type="protein sequence ID" value="UYO63491.1"/>
    <property type="molecule type" value="Genomic_DNA"/>
</dbReference>
<dbReference type="InterPro" id="IPR022671">
    <property type="entry name" value="Ribosomal_uL2_CS"/>
</dbReference>
<dbReference type="Pfam" id="PF00181">
    <property type="entry name" value="Ribosomal_L2_N"/>
    <property type="match status" value="1"/>
</dbReference>
<sequence length="277" mass="30501">MGIRKYKPTSPGRRNMSVNTFEEITKHEPEKSLLKPLKKHAGRNAYGRITVRHHGGGAKRKYRIIDFKRNKDNIPGKIAGIEYDPNRSSNIALVHYADGEKRYIIAPLKLKVGDVIFSGPESDITIGNCLPLKNIPVGTTVHCVELKTGKGAQMVRSAGASAQLMAKEGNYATLRLPSGEMRLVRIECRATIGQVGNLDHQNVRIGKAGRTRHMGIRPTVRGSVMNPNDHPHGGGEGRAPIGRSGPVTPWGKPALGYKTRKKNKPSDKYIVRARNKK</sequence>
<dbReference type="SMART" id="SM01382">
    <property type="entry name" value="Ribosomal_L2_C"/>
    <property type="match status" value="1"/>
</dbReference>
<evidence type="ECO:0000313" key="12">
    <source>
        <dbReference type="EMBL" id="TYC85645.1"/>
    </source>
</evidence>
<dbReference type="PANTHER" id="PTHR13691">
    <property type="entry name" value="RIBOSOMAL PROTEIN L2"/>
    <property type="match status" value="1"/>
</dbReference>
<keyword evidence="2 7" id="KW-0699">rRNA-binding</keyword>
<dbReference type="InterPro" id="IPR014722">
    <property type="entry name" value="Rib_uL2_dom2"/>
</dbReference>
<evidence type="ECO:0000313" key="16">
    <source>
        <dbReference type="Proteomes" id="UP001163550"/>
    </source>
</evidence>
<comment type="function">
    <text evidence="7">One of the primary rRNA binding proteins. Required for association of the 30S and 50S subunits to form the 70S ribosome, for tRNA binding and peptide bond formation. It has been suggested to have peptidyltransferase activity; this is somewhat controversial. Makes several contacts with the 16S rRNA in the 70S ribosome.</text>
</comment>
<dbReference type="Proteomes" id="UP000322619">
    <property type="component" value="Unassembled WGS sequence"/>
</dbReference>